<dbReference type="Proteomes" id="UP000307000">
    <property type="component" value="Chromosome"/>
</dbReference>
<organism evidence="2 3">
    <name type="scientific">Glutamicibacter creatinolyticus</name>
    <dbReference type="NCBI Taxonomy" id="162496"/>
    <lineage>
        <taxon>Bacteria</taxon>
        <taxon>Bacillati</taxon>
        <taxon>Actinomycetota</taxon>
        <taxon>Actinomycetes</taxon>
        <taxon>Micrococcales</taxon>
        <taxon>Micrococcaceae</taxon>
        <taxon>Glutamicibacter</taxon>
    </lineage>
</organism>
<reference evidence="2 3" key="1">
    <citation type="submission" date="2018-12" db="EMBL/GenBank/DDBJ databases">
        <title>Complete Genome Sequence of Glutamicibacter creatinolyticus strain LGCM259,isolated from an abscess of a 12-year-old mare in Italy.</title>
        <authorList>
            <person name="Santos R.G."/>
            <person name="Silva A.L."/>
            <person name="Seyffert N."/>
            <person name="Castro T.L.P."/>
            <person name="Attili A.R."/>
            <person name="Rifici C."/>
            <person name="Mazzullo G."/>
            <person name="Brenig B."/>
            <person name="Venanzi F."/>
            <person name="Azevedo V."/>
        </authorList>
    </citation>
    <scope>NUCLEOTIDE SEQUENCE [LARGE SCALE GENOMIC DNA]</scope>
    <source>
        <strain evidence="2 3">LGCM 259</strain>
    </source>
</reference>
<evidence type="ECO:0000313" key="3">
    <source>
        <dbReference type="Proteomes" id="UP000307000"/>
    </source>
</evidence>
<evidence type="ECO:0000256" key="1">
    <source>
        <dbReference type="SAM" id="Phobius"/>
    </source>
</evidence>
<proteinExistence type="predicted"/>
<gene>
    <name evidence="2" type="ORF">GcLGCM259_1703</name>
</gene>
<feature type="transmembrane region" description="Helical" evidence="1">
    <location>
        <begin position="43"/>
        <end position="65"/>
    </location>
</feature>
<dbReference type="RefSeq" id="WP_138926375.1">
    <property type="nucleotide sequence ID" value="NZ_CP034412.1"/>
</dbReference>
<protein>
    <submittedName>
        <fullName evidence="2">Uncharacterized protein</fullName>
    </submittedName>
</protein>
<keyword evidence="1" id="KW-1133">Transmembrane helix</keyword>
<keyword evidence="1" id="KW-0812">Transmembrane</keyword>
<evidence type="ECO:0000313" key="2">
    <source>
        <dbReference type="EMBL" id="QCY47427.1"/>
    </source>
</evidence>
<keyword evidence="1" id="KW-0472">Membrane</keyword>
<dbReference type="EMBL" id="CP034412">
    <property type="protein sequence ID" value="QCY47427.1"/>
    <property type="molecule type" value="Genomic_DNA"/>
</dbReference>
<name>A0A5B7WU62_9MICC</name>
<dbReference type="KEGG" id="gcr:GcLGCM259_1703"/>
<sequence>MKLTLRISKWVMLAAFAVALVLWLGFGGRSEFVASNGPYSPVVYVSGWLALLGLAAATVLTAGFFGSMMSNTAKRAIIRGGMRRGR</sequence>
<keyword evidence="3" id="KW-1185">Reference proteome</keyword>
<dbReference type="AlphaFoldDB" id="A0A5B7WU62"/>
<accession>A0A5B7WU62</accession>